<organism evidence="1 2">
    <name type="scientific">Nocardia suismassiliense</name>
    <dbReference type="NCBI Taxonomy" id="2077092"/>
    <lineage>
        <taxon>Bacteria</taxon>
        <taxon>Bacillati</taxon>
        <taxon>Actinomycetota</taxon>
        <taxon>Actinomycetes</taxon>
        <taxon>Mycobacteriales</taxon>
        <taxon>Nocardiaceae</taxon>
        <taxon>Nocardia</taxon>
    </lineage>
</organism>
<comment type="caution">
    <text evidence="1">The sequence shown here is derived from an EMBL/GenBank/DDBJ whole genome shotgun (WGS) entry which is preliminary data.</text>
</comment>
<dbReference type="RefSeq" id="WP_387722552.1">
    <property type="nucleotide sequence ID" value="NZ_JBIAPI010000008.1"/>
</dbReference>
<dbReference type="EMBL" id="JBIAPI010000008">
    <property type="protein sequence ID" value="MFF3226924.1"/>
    <property type="molecule type" value="Genomic_DNA"/>
</dbReference>
<protein>
    <submittedName>
        <fullName evidence="1">Uncharacterized protein</fullName>
    </submittedName>
</protein>
<evidence type="ECO:0000313" key="2">
    <source>
        <dbReference type="Proteomes" id="UP001601948"/>
    </source>
</evidence>
<name>A0ABW6R1E1_9NOCA</name>
<accession>A0ABW6R1E1</accession>
<dbReference type="Proteomes" id="UP001601948">
    <property type="component" value="Unassembled WGS sequence"/>
</dbReference>
<sequence length="264" mass="30431">MSDSGLWEVRTLFEALLDEPAGWGAAQFGPWFAGRPRMIAELHEYGVRDGHRRELPAEQRWGLYAVNRLVDMLLVPLQPHYLATAYSGASPSAWTEFTELAGATSITEAEFHPFFHEIVDVVESDDPHEPPTIVDQHWPGAFVGNLLLVRSGVTVRAGSAVLDQQAAARSCMYFTFWRCYRDVQDLSHNWGSNSQWRTSFRRDYYVGGELHYNADAQWEDDPRPPDDDLTPRERLDLLRFRHGVLRDLGTDCWPYDDYFVEQWH</sequence>
<evidence type="ECO:0000313" key="1">
    <source>
        <dbReference type="EMBL" id="MFF3226924.1"/>
    </source>
</evidence>
<gene>
    <name evidence="1" type="ORF">ACFYV7_29300</name>
</gene>
<keyword evidence="2" id="KW-1185">Reference proteome</keyword>
<reference evidence="1 2" key="1">
    <citation type="submission" date="2024-10" db="EMBL/GenBank/DDBJ databases">
        <title>The Natural Products Discovery Center: Release of the First 8490 Sequenced Strains for Exploring Actinobacteria Biosynthetic Diversity.</title>
        <authorList>
            <person name="Kalkreuter E."/>
            <person name="Kautsar S.A."/>
            <person name="Yang D."/>
            <person name="Bader C.D."/>
            <person name="Teijaro C.N."/>
            <person name="Fluegel L."/>
            <person name="Davis C.M."/>
            <person name="Simpson J.R."/>
            <person name="Lauterbach L."/>
            <person name="Steele A.D."/>
            <person name="Gui C."/>
            <person name="Meng S."/>
            <person name="Li G."/>
            <person name="Viehrig K."/>
            <person name="Ye F."/>
            <person name="Su P."/>
            <person name="Kiefer A.F."/>
            <person name="Nichols A."/>
            <person name="Cepeda A.J."/>
            <person name="Yan W."/>
            <person name="Fan B."/>
            <person name="Jiang Y."/>
            <person name="Adhikari A."/>
            <person name="Zheng C.-J."/>
            <person name="Schuster L."/>
            <person name="Cowan T.M."/>
            <person name="Smanski M.J."/>
            <person name="Chevrette M.G."/>
            <person name="De Carvalho L.P.S."/>
            <person name="Shen B."/>
        </authorList>
    </citation>
    <scope>NUCLEOTIDE SEQUENCE [LARGE SCALE GENOMIC DNA]</scope>
    <source>
        <strain evidence="1 2">NPDC003040</strain>
    </source>
</reference>
<proteinExistence type="predicted"/>